<dbReference type="InterPro" id="IPR050527">
    <property type="entry name" value="Snail/Krueppel_Znf"/>
</dbReference>
<dbReference type="InterPro" id="IPR036236">
    <property type="entry name" value="Znf_C2H2_sf"/>
</dbReference>
<reference evidence="11" key="1">
    <citation type="journal article" date="2017" name="bioRxiv">
        <title>Conservation of a gene cluster reveals novel cercosporin biosynthetic mechanisms and extends production to the genus Colletotrichum.</title>
        <authorList>
            <person name="de Jonge R."/>
            <person name="Ebert M.K."/>
            <person name="Huitt-Roehl C.R."/>
            <person name="Pal P."/>
            <person name="Suttle J.C."/>
            <person name="Spanner R.E."/>
            <person name="Neubauer J.D."/>
            <person name="Jurick W.M.II."/>
            <person name="Stott K.A."/>
            <person name="Secor G.A."/>
            <person name="Thomma B.P.H.J."/>
            <person name="Van de Peer Y."/>
            <person name="Townsend C.A."/>
            <person name="Bolton M.D."/>
        </authorList>
    </citation>
    <scope>NUCLEOTIDE SEQUENCE [LARGE SCALE GENOMIC DNA]</scope>
    <source>
        <strain evidence="11">CBS538.71</strain>
    </source>
</reference>
<evidence type="ECO:0000256" key="4">
    <source>
        <dbReference type="ARBA" id="ARBA00022771"/>
    </source>
</evidence>
<dbReference type="Gene3D" id="3.30.160.60">
    <property type="entry name" value="Classic Zinc Finger"/>
    <property type="match status" value="2"/>
</dbReference>
<dbReference type="GO" id="GO:0000981">
    <property type="term" value="F:DNA-binding transcription factor activity, RNA polymerase II-specific"/>
    <property type="evidence" value="ECO:0007669"/>
    <property type="project" value="TreeGrafter"/>
</dbReference>
<evidence type="ECO:0000259" key="9">
    <source>
        <dbReference type="PROSITE" id="PS50157"/>
    </source>
</evidence>
<dbReference type="GO" id="GO:0000978">
    <property type="term" value="F:RNA polymerase II cis-regulatory region sequence-specific DNA binding"/>
    <property type="evidence" value="ECO:0007669"/>
    <property type="project" value="TreeGrafter"/>
</dbReference>
<dbReference type="SMART" id="SM00355">
    <property type="entry name" value="ZnF_C2H2"/>
    <property type="match status" value="3"/>
</dbReference>
<evidence type="ECO:0000256" key="7">
    <source>
        <dbReference type="PROSITE-ProRule" id="PRU00042"/>
    </source>
</evidence>
<dbReference type="AlphaFoldDB" id="A0A2S6BQ58"/>
<dbReference type="EMBL" id="PNEN01001800">
    <property type="protein sequence ID" value="PPJ49621.1"/>
    <property type="molecule type" value="Genomic_DNA"/>
</dbReference>
<dbReference type="PROSITE" id="PS00028">
    <property type="entry name" value="ZINC_FINGER_C2H2_1"/>
    <property type="match status" value="2"/>
</dbReference>
<name>A0A2S6BQ58_9PEZI</name>
<protein>
    <recommendedName>
        <fullName evidence="9">C2H2-type domain-containing protein</fullName>
    </recommendedName>
</protein>
<evidence type="ECO:0000256" key="8">
    <source>
        <dbReference type="SAM" id="MobiDB-lite"/>
    </source>
</evidence>
<sequence length="378" mass="42102">MLAYSQYNGMVCLADRATHHKTSATGILTSGKAASPMASGLYRPGPQPIPRPRPMPVQHTATDYFSQYVVETSHLQPQQDFMQMRRLSTSAPSTIQPQPGFTPANMDRPRMVSFVGHSNPAMTGQHFGQTVQVPTMSGPNFSTPYANLSDMNATLPQFIANQHYNNDLEQLFPEFNEPMQTTPQQLQVSQYETAAILPETSGPQVLSNENLGNHNLRVDSLPQEHMQIWLGNTPAAGARNLPRLDTNLLVVPAHSDAHLSPTSASSAGSSAGRSPRRSKEEMVLGEINCSQCDAAFSTQGDLTHHLRSHQPYANRSHVCPTCNKRFQYRKDLARHVPRHDPNRQRFYCKHAGCKYNSKGFGRQDHLDRHLATQHRMES</sequence>
<evidence type="ECO:0000256" key="6">
    <source>
        <dbReference type="ARBA" id="ARBA00023242"/>
    </source>
</evidence>
<comment type="caution">
    <text evidence="10">The sequence shown here is derived from an EMBL/GenBank/DDBJ whole genome shotgun (WGS) entry which is preliminary data.</text>
</comment>
<keyword evidence="6" id="KW-0539">Nucleus</keyword>
<dbReference type="Pfam" id="PF13912">
    <property type="entry name" value="zf-C2H2_6"/>
    <property type="match status" value="1"/>
</dbReference>
<dbReference type="GO" id="GO:0008270">
    <property type="term" value="F:zinc ion binding"/>
    <property type="evidence" value="ECO:0007669"/>
    <property type="project" value="UniProtKB-KW"/>
</dbReference>
<proteinExistence type="predicted"/>
<dbReference type="OrthoDB" id="8922241at2759"/>
<dbReference type="GO" id="GO:0005634">
    <property type="term" value="C:nucleus"/>
    <property type="evidence" value="ECO:0007669"/>
    <property type="project" value="UniProtKB-SubCell"/>
</dbReference>
<organism evidence="10 11">
    <name type="scientific">Cercospora berteroae</name>
    <dbReference type="NCBI Taxonomy" id="357750"/>
    <lineage>
        <taxon>Eukaryota</taxon>
        <taxon>Fungi</taxon>
        <taxon>Dikarya</taxon>
        <taxon>Ascomycota</taxon>
        <taxon>Pezizomycotina</taxon>
        <taxon>Dothideomycetes</taxon>
        <taxon>Dothideomycetidae</taxon>
        <taxon>Mycosphaerellales</taxon>
        <taxon>Mycosphaerellaceae</taxon>
        <taxon>Cercospora</taxon>
    </lineage>
</organism>
<dbReference type="InterPro" id="IPR013087">
    <property type="entry name" value="Znf_C2H2_type"/>
</dbReference>
<dbReference type="SUPFAM" id="SSF57667">
    <property type="entry name" value="beta-beta-alpha zinc fingers"/>
    <property type="match status" value="1"/>
</dbReference>
<evidence type="ECO:0000256" key="2">
    <source>
        <dbReference type="ARBA" id="ARBA00022723"/>
    </source>
</evidence>
<evidence type="ECO:0000256" key="3">
    <source>
        <dbReference type="ARBA" id="ARBA00022737"/>
    </source>
</evidence>
<keyword evidence="5" id="KW-0862">Zinc</keyword>
<feature type="compositionally biased region" description="Low complexity" evidence="8">
    <location>
        <begin position="260"/>
        <end position="273"/>
    </location>
</feature>
<dbReference type="STRING" id="357750.A0A2S6BQ58"/>
<evidence type="ECO:0000313" key="10">
    <source>
        <dbReference type="EMBL" id="PPJ49621.1"/>
    </source>
</evidence>
<evidence type="ECO:0000256" key="1">
    <source>
        <dbReference type="ARBA" id="ARBA00004123"/>
    </source>
</evidence>
<keyword evidence="3" id="KW-0677">Repeat</keyword>
<feature type="domain" description="C2H2-type" evidence="9">
    <location>
        <begin position="317"/>
        <end position="344"/>
    </location>
</feature>
<dbReference type="Pfam" id="PF00096">
    <property type="entry name" value="zf-C2H2"/>
    <property type="match status" value="1"/>
</dbReference>
<dbReference type="PANTHER" id="PTHR24388:SF54">
    <property type="entry name" value="PROTEIN ESCARGOT"/>
    <property type="match status" value="1"/>
</dbReference>
<keyword evidence="11" id="KW-1185">Reference proteome</keyword>
<evidence type="ECO:0000256" key="5">
    <source>
        <dbReference type="ARBA" id="ARBA00022833"/>
    </source>
</evidence>
<dbReference type="PROSITE" id="PS50157">
    <property type="entry name" value="ZINC_FINGER_C2H2_2"/>
    <property type="match status" value="2"/>
</dbReference>
<keyword evidence="4 7" id="KW-0863">Zinc-finger</keyword>
<comment type="subcellular location">
    <subcellularLocation>
        <location evidence="1">Nucleus</location>
    </subcellularLocation>
</comment>
<feature type="region of interest" description="Disordered" evidence="8">
    <location>
        <begin position="257"/>
        <end position="280"/>
    </location>
</feature>
<evidence type="ECO:0000313" key="11">
    <source>
        <dbReference type="Proteomes" id="UP000237631"/>
    </source>
</evidence>
<accession>A0A2S6BQ58</accession>
<gene>
    <name evidence="10" type="ORF">CBER1_02218</name>
</gene>
<keyword evidence="2" id="KW-0479">Metal-binding</keyword>
<dbReference type="Proteomes" id="UP000237631">
    <property type="component" value="Unassembled WGS sequence"/>
</dbReference>
<dbReference type="PANTHER" id="PTHR24388">
    <property type="entry name" value="ZINC FINGER PROTEIN"/>
    <property type="match status" value="1"/>
</dbReference>
<feature type="domain" description="C2H2-type" evidence="9">
    <location>
        <begin position="287"/>
        <end position="309"/>
    </location>
</feature>